<sequence length="123" mass="14404">MSQGKETSLELQNLIVKLKDENKSYSEIAKIVKTRSLCKQSIEITLWGEYAQQISMWSSTQAFVIVTRAIVRKVKKIRKLVLQIADQIQQQVERKYIQKLFLEFFDQAVTIAEFPERNRSSHL</sequence>
<comment type="caution">
    <text evidence="1">The sequence shown here is derived from an EMBL/GenBank/DDBJ whole genome shotgun (WGS) entry which is preliminary data.</text>
</comment>
<gene>
    <name evidence="1" type="ORF">TNIN_482461</name>
</gene>
<keyword evidence="2" id="KW-1185">Reference proteome</keyword>
<dbReference type="EMBL" id="BMAV01000842">
    <property type="protein sequence ID" value="GFY38427.1"/>
    <property type="molecule type" value="Genomic_DNA"/>
</dbReference>
<evidence type="ECO:0000313" key="1">
    <source>
        <dbReference type="EMBL" id="GFY38427.1"/>
    </source>
</evidence>
<organism evidence="1 2">
    <name type="scientific">Trichonephila inaurata madagascariensis</name>
    <dbReference type="NCBI Taxonomy" id="2747483"/>
    <lineage>
        <taxon>Eukaryota</taxon>
        <taxon>Metazoa</taxon>
        <taxon>Ecdysozoa</taxon>
        <taxon>Arthropoda</taxon>
        <taxon>Chelicerata</taxon>
        <taxon>Arachnida</taxon>
        <taxon>Araneae</taxon>
        <taxon>Araneomorphae</taxon>
        <taxon>Entelegynae</taxon>
        <taxon>Araneoidea</taxon>
        <taxon>Nephilidae</taxon>
        <taxon>Trichonephila</taxon>
        <taxon>Trichonephila inaurata</taxon>
    </lineage>
</organism>
<proteinExistence type="predicted"/>
<dbReference type="AlphaFoldDB" id="A0A8X6WPY1"/>
<reference evidence="1" key="1">
    <citation type="submission" date="2020-08" db="EMBL/GenBank/DDBJ databases">
        <title>Multicomponent nature underlies the extraordinary mechanical properties of spider dragline silk.</title>
        <authorList>
            <person name="Kono N."/>
            <person name="Nakamura H."/>
            <person name="Mori M."/>
            <person name="Yoshida Y."/>
            <person name="Ohtoshi R."/>
            <person name="Malay A.D."/>
            <person name="Moran D.A.P."/>
            <person name="Tomita M."/>
            <person name="Numata K."/>
            <person name="Arakawa K."/>
        </authorList>
    </citation>
    <scope>NUCLEOTIDE SEQUENCE</scope>
</reference>
<protein>
    <submittedName>
        <fullName evidence="1">Uncharacterized protein</fullName>
    </submittedName>
</protein>
<evidence type="ECO:0000313" key="2">
    <source>
        <dbReference type="Proteomes" id="UP000886998"/>
    </source>
</evidence>
<name>A0A8X6WPY1_9ARAC</name>
<dbReference type="Proteomes" id="UP000886998">
    <property type="component" value="Unassembled WGS sequence"/>
</dbReference>
<accession>A0A8X6WPY1</accession>